<evidence type="ECO:0000256" key="1">
    <source>
        <dbReference type="SAM" id="MobiDB-lite"/>
    </source>
</evidence>
<dbReference type="EMBL" id="KN831946">
    <property type="protein sequence ID" value="KIO13304.1"/>
    <property type="molecule type" value="Genomic_DNA"/>
</dbReference>
<protein>
    <submittedName>
        <fullName evidence="2">Uncharacterized protein</fullName>
    </submittedName>
</protein>
<dbReference type="HOGENOM" id="CLU_095043_0_0_1"/>
<reference evidence="3" key="2">
    <citation type="submission" date="2015-01" db="EMBL/GenBank/DDBJ databases">
        <title>Evolutionary Origins and Diversification of the Mycorrhizal Mutualists.</title>
        <authorList>
            <consortium name="DOE Joint Genome Institute"/>
            <consortium name="Mycorrhizal Genomics Consortium"/>
            <person name="Kohler A."/>
            <person name="Kuo A."/>
            <person name="Nagy L.G."/>
            <person name="Floudas D."/>
            <person name="Copeland A."/>
            <person name="Barry K.W."/>
            <person name="Cichocki N."/>
            <person name="Veneault-Fourrey C."/>
            <person name="LaButti K."/>
            <person name="Lindquist E.A."/>
            <person name="Lipzen A."/>
            <person name="Lundell T."/>
            <person name="Morin E."/>
            <person name="Murat C."/>
            <person name="Riley R."/>
            <person name="Ohm R."/>
            <person name="Sun H."/>
            <person name="Tunlid A."/>
            <person name="Henrissat B."/>
            <person name="Grigoriev I.V."/>
            <person name="Hibbett D.S."/>
            <person name="Martin F."/>
        </authorList>
    </citation>
    <scope>NUCLEOTIDE SEQUENCE [LARGE SCALE GENOMIC DNA]</scope>
    <source>
        <strain evidence="3">Marx 270</strain>
    </source>
</reference>
<name>A0A0C3PWK3_PISTI</name>
<proteinExistence type="predicted"/>
<dbReference type="Proteomes" id="UP000054217">
    <property type="component" value="Unassembled WGS sequence"/>
</dbReference>
<gene>
    <name evidence="2" type="ORF">M404DRAFT_992864</name>
</gene>
<dbReference type="OrthoDB" id="4085451at2759"/>
<organism evidence="2 3">
    <name type="scientific">Pisolithus tinctorius Marx 270</name>
    <dbReference type="NCBI Taxonomy" id="870435"/>
    <lineage>
        <taxon>Eukaryota</taxon>
        <taxon>Fungi</taxon>
        <taxon>Dikarya</taxon>
        <taxon>Basidiomycota</taxon>
        <taxon>Agaricomycotina</taxon>
        <taxon>Agaricomycetes</taxon>
        <taxon>Agaricomycetidae</taxon>
        <taxon>Boletales</taxon>
        <taxon>Sclerodermatineae</taxon>
        <taxon>Pisolithaceae</taxon>
        <taxon>Pisolithus</taxon>
    </lineage>
</organism>
<dbReference type="AlphaFoldDB" id="A0A0C3PWK3"/>
<feature type="compositionally biased region" description="Basic and acidic residues" evidence="1">
    <location>
        <begin position="44"/>
        <end position="55"/>
    </location>
</feature>
<evidence type="ECO:0000313" key="3">
    <source>
        <dbReference type="Proteomes" id="UP000054217"/>
    </source>
</evidence>
<sequence length="182" mass="20272">MGGVTSKVVRRLPKEKSSWTGSRTPSKPGAAPLGEAKFPLASDTKSRAIEDDGKDPQFMSKLNMLGPVRVDHHMQSTQPTDHAKAMYRSRMQSEVEATNSRATRNRLLASSLSDLFDTRKSVTTTAELESLAARYGIDVGRLQQLCRHFNTPNVDEHTIVRTTDENGEESVTMMARWVDPRL</sequence>
<accession>A0A0C3PWK3</accession>
<feature type="region of interest" description="Disordered" evidence="1">
    <location>
        <begin position="1"/>
        <end position="55"/>
    </location>
</feature>
<reference evidence="2 3" key="1">
    <citation type="submission" date="2014-04" db="EMBL/GenBank/DDBJ databases">
        <authorList>
            <consortium name="DOE Joint Genome Institute"/>
            <person name="Kuo A."/>
            <person name="Kohler A."/>
            <person name="Costa M.D."/>
            <person name="Nagy L.G."/>
            <person name="Floudas D."/>
            <person name="Copeland A."/>
            <person name="Barry K.W."/>
            <person name="Cichocki N."/>
            <person name="Veneault-Fourrey C."/>
            <person name="LaButti K."/>
            <person name="Lindquist E.A."/>
            <person name="Lipzen A."/>
            <person name="Lundell T."/>
            <person name="Morin E."/>
            <person name="Murat C."/>
            <person name="Sun H."/>
            <person name="Tunlid A."/>
            <person name="Henrissat B."/>
            <person name="Grigoriev I.V."/>
            <person name="Hibbett D.S."/>
            <person name="Martin F."/>
            <person name="Nordberg H.P."/>
            <person name="Cantor M.N."/>
            <person name="Hua S.X."/>
        </authorList>
    </citation>
    <scope>NUCLEOTIDE SEQUENCE [LARGE SCALE GENOMIC DNA]</scope>
    <source>
        <strain evidence="2 3">Marx 270</strain>
    </source>
</reference>
<evidence type="ECO:0000313" key="2">
    <source>
        <dbReference type="EMBL" id="KIO13304.1"/>
    </source>
</evidence>
<keyword evidence="3" id="KW-1185">Reference proteome</keyword>
<dbReference type="InParanoid" id="A0A0C3PWK3"/>